<keyword evidence="8" id="KW-1185">Reference proteome</keyword>
<keyword evidence="1" id="KW-0645">Protease</keyword>
<reference evidence="7 8" key="1">
    <citation type="submission" date="2020-10" db="EMBL/GenBank/DDBJ databases">
        <authorList>
            <person name="Castelo-Branco R."/>
            <person name="Eusebio N."/>
            <person name="Adriana R."/>
            <person name="Vieira A."/>
            <person name="Brugerolle De Fraissinette N."/>
            <person name="Rezende De Castro R."/>
            <person name="Schneider M.P."/>
            <person name="Vasconcelos V."/>
            <person name="Leao P.N."/>
        </authorList>
    </citation>
    <scope>NUCLEOTIDE SEQUENCE [LARGE SCALE GENOMIC DNA]</scope>
    <source>
        <strain evidence="7 8">LEGE 00031</strain>
    </source>
</reference>
<dbReference type="SMART" id="SM00232">
    <property type="entry name" value="JAB_MPN"/>
    <property type="match status" value="1"/>
</dbReference>
<evidence type="ECO:0000313" key="7">
    <source>
        <dbReference type="EMBL" id="MBE9253073.1"/>
    </source>
</evidence>
<sequence>MMQLSLSRTHQAQIYRHGELCYPEECCGLLLGQVVTQTNGAPPSGSLRDRHWQVLEVQPTENCWGKVEEFGQDHNQGSKLHYFAIDPKVLLTAQKDCRSKGLSIIGIFHSHPHGQPIPSEFDRAIAWPEYVYLIAAGKDGKFSTSRSWYLNEAGNFLEVDSTLLL</sequence>
<keyword evidence="5" id="KW-0482">Metalloprotease</keyword>
<dbReference type="Proteomes" id="UP000658720">
    <property type="component" value="Unassembled WGS sequence"/>
</dbReference>
<evidence type="ECO:0000256" key="4">
    <source>
        <dbReference type="ARBA" id="ARBA00022833"/>
    </source>
</evidence>
<feature type="domain" description="JAB1/MPN/MOV34 metalloenzyme" evidence="6">
    <location>
        <begin position="3"/>
        <end position="161"/>
    </location>
</feature>
<evidence type="ECO:0000256" key="5">
    <source>
        <dbReference type="ARBA" id="ARBA00023049"/>
    </source>
</evidence>
<evidence type="ECO:0000256" key="2">
    <source>
        <dbReference type="ARBA" id="ARBA00022723"/>
    </source>
</evidence>
<evidence type="ECO:0000256" key="1">
    <source>
        <dbReference type="ARBA" id="ARBA00022670"/>
    </source>
</evidence>
<dbReference type="Gene3D" id="3.40.140.10">
    <property type="entry name" value="Cytidine Deaminase, domain 2"/>
    <property type="match status" value="1"/>
</dbReference>
<dbReference type="EMBL" id="JADEVV010000008">
    <property type="protein sequence ID" value="MBE9253073.1"/>
    <property type="molecule type" value="Genomic_DNA"/>
</dbReference>
<gene>
    <name evidence="7" type="ORF">IQ217_04190</name>
</gene>
<comment type="caution">
    <text evidence="7">The sequence shown here is derived from an EMBL/GenBank/DDBJ whole genome shotgun (WGS) entry which is preliminary data.</text>
</comment>
<keyword evidence="3" id="KW-0378">Hydrolase</keyword>
<dbReference type="SUPFAM" id="SSF102712">
    <property type="entry name" value="JAB1/MPN domain"/>
    <property type="match status" value="1"/>
</dbReference>
<dbReference type="InterPro" id="IPR051929">
    <property type="entry name" value="VirAsm_ModProt"/>
</dbReference>
<proteinExistence type="predicted"/>
<name>A0ABR9VRF6_9SYNC</name>
<evidence type="ECO:0000256" key="3">
    <source>
        <dbReference type="ARBA" id="ARBA00022801"/>
    </source>
</evidence>
<keyword evidence="2" id="KW-0479">Metal-binding</keyword>
<keyword evidence="4" id="KW-0862">Zinc</keyword>
<dbReference type="InterPro" id="IPR000555">
    <property type="entry name" value="JAMM/MPN+_dom"/>
</dbReference>
<dbReference type="PANTHER" id="PTHR34858:SF1">
    <property type="entry name" value="CYSO-CYSTEINE PEPTIDASE"/>
    <property type="match status" value="1"/>
</dbReference>
<accession>A0ABR9VRF6</accession>
<evidence type="ECO:0000313" key="8">
    <source>
        <dbReference type="Proteomes" id="UP000658720"/>
    </source>
</evidence>
<protein>
    <submittedName>
        <fullName evidence="7">M67 family metallopeptidase</fullName>
    </submittedName>
</protein>
<dbReference type="CDD" id="cd08070">
    <property type="entry name" value="MPN_like"/>
    <property type="match status" value="1"/>
</dbReference>
<organism evidence="7 8">
    <name type="scientific">Synechocystis salina LEGE 00031</name>
    <dbReference type="NCBI Taxonomy" id="1828736"/>
    <lineage>
        <taxon>Bacteria</taxon>
        <taxon>Bacillati</taxon>
        <taxon>Cyanobacteriota</taxon>
        <taxon>Cyanophyceae</taxon>
        <taxon>Synechococcales</taxon>
        <taxon>Merismopediaceae</taxon>
        <taxon>Synechocystis</taxon>
    </lineage>
</organism>
<dbReference type="PANTHER" id="PTHR34858">
    <property type="entry name" value="CYSO-CYSTEINE PEPTIDASE"/>
    <property type="match status" value="1"/>
</dbReference>
<dbReference type="Pfam" id="PF14464">
    <property type="entry name" value="Prok-JAB"/>
    <property type="match status" value="1"/>
</dbReference>
<dbReference type="InterPro" id="IPR028090">
    <property type="entry name" value="JAB_dom_prok"/>
</dbReference>
<evidence type="ECO:0000259" key="6">
    <source>
        <dbReference type="SMART" id="SM00232"/>
    </source>
</evidence>